<keyword evidence="5" id="KW-0812">Transmembrane</keyword>
<accession>A0A812JMG0</accession>
<dbReference type="Gene3D" id="3.50.50.60">
    <property type="entry name" value="FAD/NAD(P)-binding domain"/>
    <property type="match status" value="1"/>
</dbReference>
<keyword evidence="3" id="KW-0274">FAD</keyword>
<dbReference type="GO" id="GO:0004499">
    <property type="term" value="F:N,N-dimethylaniline monooxygenase activity"/>
    <property type="evidence" value="ECO:0007669"/>
    <property type="project" value="InterPro"/>
</dbReference>
<evidence type="ECO:0000256" key="5">
    <source>
        <dbReference type="SAM" id="Phobius"/>
    </source>
</evidence>
<dbReference type="InterPro" id="IPR051209">
    <property type="entry name" value="FAD-bind_Monooxygenase_sf"/>
</dbReference>
<sequence>MDQKADAAEVLQYLKDFVNQCGLQPNIHSETLVKEVHYDSKSRLAHLVVAKESVEKREGPYNLVIFASLSGSAKMPDIPNRGFTGKLLHSCELKAKTMSEIIDAKSSVLVIGAGKSGCDMIQAFQKAAYENVMWLYRQPYWFFSFETFFHDRSLLSMLRAFLALVFVTLSLASPSLCMFALWVIGYAIMPGCSGWPKHFNAVRFHFGMLCERQLSFIKKVKPVTGDPDHFQKGGVVLKSGEAIDCDVIICATGYNTGLDTIQCIKDGKPISVTGCPLYEHAIVPRFPCLISAATAFYHFGPIRGVSLAEQLHPIHADGEVFFGLSWFPSGLGSQRHRVEIFSPNP</sequence>
<comment type="similarity">
    <text evidence="1">Belongs to the FAD-binding monooxygenase family.</text>
</comment>
<dbReference type="Pfam" id="PF00743">
    <property type="entry name" value="FMO-like"/>
    <property type="match status" value="1"/>
</dbReference>
<evidence type="ECO:0000313" key="7">
    <source>
        <dbReference type="Proteomes" id="UP000604046"/>
    </source>
</evidence>
<reference evidence="6" key="1">
    <citation type="submission" date="2021-02" db="EMBL/GenBank/DDBJ databases">
        <authorList>
            <person name="Dougan E. K."/>
            <person name="Rhodes N."/>
            <person name="Thang M."/>
            <person name="Chan C."/>
        </authorList>
    </citation>
    <scope>NUCLEOTIDE SEQUENCE</scope>
</reference>
<dbReference type="GO" id="GO:0050660">
    <property type="term" value="F:flavin adenine dinucleotide binding"/>
    <property type="evidence" value="ECO:0007669"/>
    <property type="project" value="InterPro"/>
</dbReference>
<dbReference type="InterPro" id="IPR020946">
    <property type="entry name" value="Flavin_mOase-like"/>
</dbReference>
<dbReference type="EMBL" id="CAJNDS010000425">
    <property type="protein sequence ID" value="CAE7204896.1"/>
    <property type="molecule type" value="Genomic_DNA"/>
</dbReference>
<keyword evidence="2" id="KW-0285">Flavoprotein</keyword>
<feature type="transmembrane region" description="Helical" evidence="5">
    <location>
        <begin position="161"/>
        <end position="189"/>
    </location>
</feature>
<organism evidence="6 7">
    <name type="scientific">Symbiodinium natans</name>
    <dbReference type="NCBI Taxonomy" id="878477"/>
    <lineage>
        <taxon>Eukaryota</taxon>
        <taxon>Sar</taxon>
        <taxon>Alveolata</taxon>
        <taxon>Dinophyceae</taxon>
        <taxon>Suessiales</taxon>
        <taxon>Symbiodiniaceae</taxon>
        <taxon>Symbiodinium</taxon>
    </lineage>
</organism>
<keyword evidence="5" id="KW-1133">Transmembrane helix</keyword>
<dbReference type="GO" id="GO:0050661">
    <property type="term" value="F:NADP binding"/>
    <property type="evidence" value="ECO:0007669"/>
    <property type="project" value="InterPro"/>
</dbReference>
<evidence type="ECO:0000256" key="3">
    <source>
        <dbReference type="ARBA" id="ARBA00022827"/>
    </source>
</evidence>
<dbReference type="OrthoDB" id="74360at2759"/>
<dbReference type="AlphaFoldDB" id="A0A812JMG0"/>
<dbReference type="SUPFAM" id="SSF51905">
    <property type="entry name" value="FAD/NAD(P)-binding domain"/>
    <property type="match status" value="1"/>
</dbReference>
<evidence type="ECO:0000256" key="1">
    <source>
        <dbReference type="ARBA" id="ARBA00010139"/>
    </source>
</evidence>
<dbReference type="Proteomes" id="UP000604046">
    <property type="component" value="Unassembled WGS sequence"/>
</dbReference>
<dbReference type="PANTHER" id="PTHR42877">
    <property type="entry name" value="L-ORNITHINE N(5)-MONOOXYGENASE-RELATED"/>
    <property type="match status" value="1"/>
</dbReference>
<keyword evidence="4" id="KW-0560">Oxidoreductase</keyword>
<evidence type="ECO:0000313" key="6">
    <source>
        <dbReference type="EMBL" id="CAE7204896.1"/>
    </source>
</evidence>
<comment type="caution">
    <text evidence="6">The sequence shown here is derived from an EMBL/GenBank/DDBJ whole genome shotgun (WGS) entry which is preliminary data.</text>
</comment>
<keyword evidence="5" id="KW-0472">Membrane</keyword>
<evidence type="ECO:0000256" key="2">
    <source>
        <dbReference type="ARBA" id="ARBA00022630"/>
    </source>
</evidence>
<evidence type="ECO:0000256" key="4">
    <source>
        <dbReference type="ARBA" id="ARBA00023002"/>
    </source>
</evidence>
<keyword evidence="7" id="KW-1185">Reference proteome</keyword>
<protein>
    <submittedName>
        <fullName evidence="6">EthA protein</fullName>
    </submittedName>
</protein>
<dbReference type="InterPro" id="IPR036188">
    <property type="entry name" value="FAD/NAD-bd_sf"/>
</dbReference>
<dbReference type="PANTHER" id="PTHR42877:SF4">
    <property type="entry name" value="FAD_NAD(P)-BINDING DOMAIN-CONTAINING PROTEIN-RELATED"/>
    <property type="match status" value="1"/>
</dbReference>
<name>A0A812JMG0_9DINO</name>
<gene>
    <name evidence="6" type="primary">ethA</name>
    <name evidence="6" type="ORF">SNAT2548_LOCUS6417</name>
</gene>
<proteinExistence type="inferred from homology"/>